<keyword evidence="2" id="KW-1185">Reference proteome</keyword>
<gene>
    <name evidence="1" type="ORF">COO91_09170</name>
</gene>
<geneLocation type="plasmid" evidence="2">
    <name>pnfsy02</name>
</geneLocation>
<organism evidence="1 2">
    <name type="scientific">Nostoc flagelliforme CCNUN1</name>
    <dbReference type="NCBI Taxonomy" id="2038116"/>
    <lineage>
        <taxon>Bacteria</taxon>
        <taxon>Bacillati</taxon>
        <taxon>Cyanobacteriota</taxon>
        <taxon>Cyanophyceae</taxon>
        <taxon>Nostocales</taxon>
        <taxon>Nostocaceae</taxon>
        <taxon>Nostoc</taxon>
    </lineage>
</organism>
<evidence type="ECO:0000313" key="1">
    <source>
        <dbReference type="EMBL" id="AUB43014.1"/>
    </source>
</evidence>
<sequence length="56" mass="6441">MKEEYLSGSRSLGRRQRAEGIREEFERGFNPAQFLATFSRDYGGGRKNMFPSDHGL</sequence>
<name>A0A2K8T5N8_9NOSO</name>
<proteinExistence type="predicted"/>
<dbReference type="Proteomes" id="UP000232003">
    <property type="component" value="Plasmid pNFSY02"/>
</dbReference>
<keyword evidence="1" id="KW-0614">Plasmid</keyword>
<dbReference type="EMBL" id="CP024787">
    <property type="protein sequence ID" value="AUB43014.1"/>
    <property type="molecule type" value="Genomic_DNA"/>
</dbReference>
<protein>
    <submittedName>
        <fullName evidence="1">Uncharacterized protein</fullName>
    </submittedName>
</protein>
<reference evidence="1 2" key="1">
    <citation type="submission" date="2017-11" db="EMBL/GenBank/DDBJ databases">
        <title>Complete genome of a free-living desiccation-tolerant cyanobacterium and its photosynthetic adaptation to extreme terrestrial habitat.</title>
        <authorList>
            <person name="Shang J."/>
        </authorList>
    </citation>
    <scope>NUCLEOTIDE SEQUENCE [LARGE SCALE GENOMIC DNA]</scope>
    <source>
        <strain evidence="1 2">CCNUN1</strain>
        <plasmid evidence="2">pnfsy02</plasmid>
    </source>
</reference>
<accession>A0A2K8T5N8</accession>
<evidence type="ECO:0000313" key="2">
    <source>
        <dbReference type="Proteomes" id="UP000232003"/>
    </source>
</evidence>
<dbReference type="KEGG" id="nfl:COO91_09170"/>
<dbReference type="AlphaFoldDB" id="A0A2K8T5N8"/>